<dbReference type="Proteomes" id="UP000598350">
    <property type="component" value="Unassembled WGS sequence"/>
</dbReference>
<sequence length="119" mass="13241">MNSTLMNRTTLIIPGLMTLLLCGIIYLTYHLEERATLRTEIIAVGKGYGYHIVHDNKVLIKQVSIPAVQGSIPFSTKKDAEKTAGLIIDKILKAEDPRITIADLEAMKIDIPQVEHNTE</sequence>
<gene>
    <name evidence="2" type="ORF">HPE63_10720</name>
</gene>
<proteinExistence type="predicted"/>
<feature type="transmembrane region" description="Helical" evidence="1">
    <location>
        <begin position="12"/>
        <end position="29"/>
    </location>
</feature>
<reference evidence="2 3" key="1">
    <citation type="submission" date="2020-05" db="EMBL/GenBank/DDBJ databases">
        <title>The draft genome sequence of Maribacter arenosus CAU 1321.</title>
        <authorList>
            <person name="Mu L."/>
        </authorList>
    </citation>
    <scope>NUCLEOTIDE SEQUENCE [LARGE SCALE GENOMIC DNA]</scope>
    <source>
        <strain evidence="2 3">CAU 1321</strain>
    </source>
</reference>
<evidence type="ECO:0000313" key="2">
    <source>
        <dbReference type="EMBL" id="MBD0851143.1"/>
    </source>
</evidence>
<name>A0ABR7VFL1_9FLAO</name>
<protein>
    <submittedName>
        <fullName evidence="2">DUF4907 domain-containing protein</fullName>
    </submittedName>
</protein>
<keyword evidence="3" id="KW-1185">Reference proteome</keyword>
<evidence type="ECO:0000313" key="3">
    <source>
        <dbReference type="Proteomes" id="UP000598350"/>
    </source>
</evidence>
<evidence type="ECO:0000256" key="1">
    <source>
        <dbReference type="SAM" id="Phobius"/>
    </source>
</evidence>
<dbReference type="InterPro" id="IPR032593">
    <property type="entry name" value="DUF4907"/>
</dbReference>
<organism evidence="2 3">
    <name type="scientific">Maribacter arenosus</name>
    <dbReference type="NCBI Taxonomy" id="1854708"/>
    <lineage>
        <taxon>Bacteria</taxon>
        <taxon>Pseudomonadati</taxon>
        <taxon>Bacteroidota</taxon>
        <taxon>Flavobacteriia</taxon>
        <taxon>Flavobacteriales</taxon>
        <taxon>Flavobacteriaceae</taxon>
        <taxon>Maribacter</taxon>
    </lineage>
</organism>
<keyword evidence="1" id="KW-1133">Transmembrane helix</keyword>
<accession>A0ABR7VFL1</accession>
<dbReference type="Pfam" id="PF16250">
    <property type="entry name" value="DUF4907"/>
    <property type="match status" value="1"/>
</dbReference>
<dbReference type="EMBL" id="JABTCG010000003">
    <property type="protein sequence ID" value="MBD0851143.1"/>
    <property type="molecule type" value="Genomic_DNA"/>
</dbReference>
<dbReference type="RefSeq" id="WP_188314260.1">
    <property type="nucleotide sequence ID" value="NZ_JABTCG010000003.1"/>
</dbReference>
<comment type="caution">
    <text evidence="2">The sequence shown here is derived from an EMBL/GenBank/DDBJ whole genome shotgun (WGS) entry which is preliminary data.</text>
</comment>
<keyword evidence="1" id="KW-0812">Transmembrane</keyword>
<keyword evidence="1" id="KW-0472">Membrane</keyword>